<dbReference type="InterPro" id="IPR013785">
    <property type="entry name" value="Aldolase_TIM"/>
</dbReference>
<dbReference type="KEGG" id="aft:BBF96_14180"/>
<dbReference type="SFLD" id="SFLDG01111">
    <property type="entry name" value="Uncharacterised_Radical_SAM_Su"/>
    <property type="match status" value="1"/>
</dbReference>
<dbReference type="AlphaFoldDB" id="A0A3S9T1Y3"/>
<evidence type="ECO:0000256" key="4">
    <source>
        <dbReference type="ARBA" id="ARBA00023004"/>
    </source>
</evidence>
<evidence type="ECO:0000259" key="6">
    <source>
        <dbReference type="PROSITE" id="PS51918"/>
    </source>
</evidence>
<keyword evidence="2" id="KW-0949">S-adenosyl-L-methionine</keyword>
<name>A0A3S9T1Y3_9FIRM</name>
<evidence type="ECO:0000313" key="8">
    <source>
        <dbReference type="Proteomes" id="UP000267250"/>
    </source>
</evidence>
<dbReference type="SFLD" id="SFLDS00029">
    <property type="entry name" value="Radical_SAM"/>
    <property type="match status" value="1"/>
</dbReference>
<dbReference type="RefSeq" id="WP_127017790.1">
    <property type="nucleotide sequence ID" value="NZ_CP016379.1"/>
</dbReference>
<feature type="domain" description="Radical SAM core" evidence="6">
    <location>
        <begin position="5"/>
        <end position="194"/>
    </location>
</feature>
<dbReference type="GO" id="GO:0051539">
    <property type="term" value="F:4 iron, 4 sulfur cluster binding"/>
    <property type="evidence" value="ECO:0007669"/>
    <property type="project" value="UniProtKB-KW"/>
</dbReference>
<dbReference type="InterPro" id="IPR007197">
    <property type="entry name" value="rSAM"/>
</dbReference>
<sequence>MTIAYQIGNKLYLNVTNRCTNDCDFCIRRGKTGIEGHNLWLEKEPQYEEVIKAIGDPTPYEEIVFVGFGEPLYRIDLVKEVARWIKAHGVPVRVDTNGQANLIHGRNVVPELKGLLDTISISLNATSAKEYDRLCHSVYGEDAYDAMLNFAKEAKKYIPRVILSVVDYGGVDLEKARKIAEEMGVEFRVREYIE</sequence>
<keyword evidence="3" id="KW-0479">Metal-binding</keyword>
<dbReference type="GO" id="GO:0003824">
    <property type="term" value="F:catalytic activity"/>
    <property type="evidence" value="ECO:0007669"/>
    <property type="project" value="InterPro"/>
</dbReference>
<evidence type="ECO:0000313" key="7">
    <source>
        <dbReference type="EMBL" id="AZR74432.1"/>
    </source>
</evidence>
<reference evidence="7 8" key="1">
    <citation type="submission" date="2016-07" db="EMBL/GenBank/DDBJ databases">
        <title>Genome and transcriptome analysis of iron-reducing fermentative bacteria Anoxybacter fermentans.</title>
        <authorList>
            <person name="Zeng X."/>
            <person name="Shao Z."/>
        </authorList>
    </citation>
    <scope>NUCLEOTIDE SEQUENCE [LARGE SCALE GENOMIC DNA]</scope>
    <source>
        <strain evidence="7 8">DY22613</strain>
    </source>
</reference>
<dbReference type="EMBL" id="CP016379">
    <property type="protein sequence ID" value="AZR74432.1"/>
    <property type="molecule type" value="Genomic_DNA"/>
</dbReference>
<evidence type="ECO:0000256" key="5">
    <source>
        <dbReference type="ARBA" id="ARBA00023014"/>
    </source>
</evidence>
<keyword evidence="8" id="KW-1185">Reference proteome</keyword>
<dbReference type="PANTHER" id="PTHR42836">
    <property type="entry name" value="7-CARBOXY-7-DEAZAGUANINE SYNTHASE"/>
    <property type="match status" value="1"/>
</dbReference>
<evidence type="ECO:0000256" key="2">
    <source>
        <dbReference type="ARBA" id="ARBA00022691"/>
    </source>
</evidence>
<dbReference type="Gene3D" id="3.20.20.70">
    <property type="entry name" value="Aldolase class I"/>
    <property type="match status" value="1"/>
</dbReference>
<proteinExistence type="predicted"/>
<dbReference type="PANTHER" id="PTHR42836:SF1">
    <property type="entry name" value="7-CARBOXY-7-DEAZAGUANINE SYNTHASE"/>
    <property type="match status" value="1"/>
</dbReference>
<accession>A0A3S9T1Y3</accession>
<dbReference type="Pfam" id="PF04055">
    <property type="entry name" value="Radical_SAM"/>
    <property type="match status" value="1"/>
</dbReference>
<gene>
    <name evidence="7" type="ORF">BBF96_14180</name>
</gene>
<dbReference type="CDD" id="cd01335">
    <property type="entry name" value="Radical_SAM"/>
    <property type="match status" value="1"/>
</dbReference>
<evidence type="ECO:0000256" key="1">
    <source>
        <dbReference type="ARBA" id="ARBA00022485"/>
    </source>
</evidence>
<dbReference type="InterPro" id="IPR058240">
    <property type="entry name" value="rSAM_sf"/>
</dbReference>
<protein>
    <submittedName>
        <fullName evidence="7">Radical SAM protein</fullName>
    </submittedName>
</protein>
<organism evidence="7 8">
    <name type="scientific">Anoxybacter fermentans</name>
    <dbReference type="NCBI Taxonomy" id="1323375"/>
    <lineage>
        <taxon>Bacteria</taxon>
        <taxon>Bacillati</taxon>
        <taxon>Bacillota</taxon>
        <taxon>Clostridia</taxon>
        <taxon>Halanaerobiales</taxon>
        <taxon>Anoxybacter</taxon>
    </lineage>
</organism>
<dbReference type="PROSITE" id="PS51918">
    <property type="entry name" value="RADICAL_SAM"/>
    <property type="match status" value="1"/>
</dbReference>
<dbReference type="SUPFAM" id="SSF102114">
    <property type="entry name" value="Radical SAM enzymes"/>
    <property type="match status" value="1"/>
</dbReference>
<dbReference type="Proteomes" id="UP000267250">
    <property type="component" value="Chromosome"/>
</dbReference>
<dbReference type="NCBIfam" id="TIGR04038">
    <property type="entry name" value="tatD_link_rSAM"/>
    <property type="match status" value="1"/>
</dbReference>
<keyword evidence="1" id="KW-0004">4Fe-4S</keyword>
<dbReference type="InterPro" id="IPR023821">
    <property type="entry name" value="rSAM_TatD-assoc"/>
</dbReference>
<evidence type="ECO:0000256" key="3">
    <source>
        <dbReference type="ARBA" id="ARBA00022723"/>
    </source>
</evidence>
<dbReference type="GO" id="GO:0046872">
    <property type="term" value="F:metal ion binding"/>
    <property type="evidence" value="ECO:0007669"/>
    <property type="project" value="UniProtKB-KW"/>
</dbReference>
<keyword evidence="5" id="KW-0411">Iron-sulfur</keyword>
<dbReference type="OrthoDB" id="6258756at2"/>
<keyword evidence="4" id="KW-0408">Iron</keyword>